<organism evidence="3 4">
    <name type="scientific">Pseudomonas fluorescens</name>
    <dbReference type="NCBI Taxonomy" id="294"/>
    <lineage>
        <taxon>Bacteria</taxon>
        <taxon>Pseudomonadati</taxon>
        <taxon>Pseudomonadota</taxon>
        <taxon>Gammaproteobacteria</taxon>
        <taxon>Pseudomonadales</taxon>
        <taxon>Pseudomonadaceae</taxon>
        <taxon>Pseudomonas</taxon>
    </lineage>
</organism>
<protein>
    <recommendedName>
        <fullName evidence="2">Acyltransferase 3 domain-containing protein</fullName>
    </recommendedName>
</protein>
<dbReference type="PANTHER" id="PTHR23028:SF53">
    <property type="entry name" value="ACYL_TRANSF_3 DOMAIN-CONTAINING PROTEIN"/>
    <property type="match status" value="1"/>
</dbReference>
<dbReference type="AlphaFoldDB" id="A0A5E7VM01"/>
<feature type="transmembrane region" description="Helical" evidence="1">
    <location>
        <begin position="12"/>
        <end position="31"/>
    </location>
</feature>
<dbReference type="InterPro" id="IPR050879">
    <property type="entry name" value="Acyltransferase_3"/>
</dbReference>
<name>A0A5E7VM01_PSEFL</name>
<feature type="transmembrane region" description="Helical" evidence="1">
    <location>
        <begin position="79"/>
        <end position="99"/>
    </location>
</feature>
<reference evidence="3 4" key="1">
    <citation type="submission" date="2019-09" db="EMBL/GenBank/DDBJ databases">
        <authorList>
            <person name="Chandra G."/>
            <person name="Truman W A."/>
        </authorList>
    </citation>
    <scope>NUCLEOTIDE SEQUENCE [LARGE SCALE GENOMIC DNA]</scope>
    <source>
        <strain evidence="3">PS938</strain>
    </source>
</reference>
<feature type="transmembrane region" description="Helical" evidence="1">
    <location>
        <begin position="333"/>
        <end position="354"/>
    </location>
</feature>
<feature type="transmembrane region" description="Helical" evidence="1">
    <location>
        <begin position="273"/>
        <end position="294"/>
    </location>
</feature>
<dbReference type="RefSeq" id="WP_191628443.1">
    <property type="nucleotide sequence ID" value="NZ_CABVJE010000032.1"/>
</dbReference>
<dbReference type="GO" id="GO:0000271">
    <property type="term" value="P:polysaccharide biosynthetic process"/>
    <property type="evidence" value="ECO:0007669"/>
    <property type="project" value="TreeGrafter"/>
</dbReference>
<sequence length="379" mass="42273">MKTSIPALTSLRFFAAAMIVIQHSASYFHIWEDFTKTFTLIQGVTFFFVLSGFILTYAHSNLSGVGNSIKFIWARISRIWPAHIFTMGLLYYLWAYPYATGLVVTAEQTLFSATLTQAWSQLPSNFFAFNGVAWTLSVEMFFYAMFPLLILNFSKTWHIKLAISFAMAMAAVFIAISTNAPAYASGDEVTTASWVYIWPPARLFEFVLGMVAGKAFLVYGHKVKESGFKSVGLVALLVILAGSYYMPAIGWSLDRQGLIGPALKGWITVSSSSVFYAVGLFLLASSTGMVTSILSWRPLVLLGEISFSIYLIHQLIIRSLMINPTWTAGIDPVVVMIGYWTVTIVASYLLWVLIEKPSQRTMLRLIKRRPATKAELQKA</sequence>
<feature type="transmembrane region" description="Helical" evidence="1">
    <location>
        <begin position="161"/>
        <end position="184"/>
    </location>
</feature>
<accession>A0A5E7VM01</accession>
<feature type="transmembrane region" description="Helical" evidence="1">
    <location>
        <begin position="231"/>
        <end position="253"/>
    </location>
</feature>
<keyword evidence="1" id="KW-0472">Membrane</keyword>
<evidence type="ECO:0000259" key="2">
    <source>
        <dbReference type="Pfam" id="PF01757"/>
    </source>
</evidence>
<feature type="transmembrane region" description="Helical" evidence="1">
    <location>
        <begin position="301"/>
        <end position="321"/>
    </location>
</feature>
<dbReference type="Proteomes" id="UP000327191">
    <property type="component" value="Unassembled WGS sequence"/>
</dbReference>
<dbReference type="GO" id="GO:0016020">
    <property type="term" value="C:membrane"/>
    <property type="evidence" value="ECO:0007669"/>
    <property type="project" value="TreeGrafter"/>
</dbReference>
<keyword evidence="1" id="KW-0812">Transmembrane</keyword>
<feature type="transmembrane region" description="Helical" evidence="1">
    <location>
        <begin position="37"/>
        <end position="58"/>
    </location>
</feature>
<feature type="domain" description="Acyltransferase 3" evidence="2">
    <location>
        <begin position="7"/>
        <end position="351"/>
    </location>
</feature>
<evidence type="ECO:0000313" key="3">
    <source>
        <dbReference type="EMBL" id="VVQ23778.1"/>
    </source>
</evidence>
<dbReference type="EMBL" id="CABVJE010000032">
    <property type="protein sequence ID" value="VVQ23778.1"/>
    <property type="molecule type" value="Genomic_DNA"/>
</dbReference>
<gene>
    <name evidence="3" type="ORF">PS938_05472</name>
</gene>
<dbReference type="GO" id="GO:0016747">
    <property type="term" value="F:acyltransferase activity, transferring groups other than amino-acyl groups"/>
    <property type="evidence" value="ECO:0007669"/>
    <property type="project" value="InterPro"/>
</dbReference>
<dbReference type="PANTHER" id="PTHR23028">
    <property type="entry name" value="ACETYLTRANSFERASE"/>
    <property type="match status" value="1"/>
</dbReference>
<evidence type="ECO:0000313" key="4">
    <source>
        <dbReference type="Proteomes" id="UP000327191"/>
    </source>
</evidence>
<keyword evidence="1" id="KW-1133">Transmembrane helix</keyword>
<feature type="transmembrane region" description="Helical" evidence="1">
    <location>
        <begin position="196"/>
        <end position="219"/>
    </location>
</feature>
<feature type="transmembrane region" description="Helical" evidence="1">
    <location>
        <begin position="126"/>
        <end position="149"/>
    </location>
</feature>
<dbReference type="Pfam" id="PF01757">
    <property type="entry name" value="Acyl_transf_3"/>
    <property type="match status" value="1"/>
</dbReference>
<dbReference type="InterPro" id="IPR002656">
    <property type="entry name" value="Acyl_transf_3_dom"/>
</dbReference>
<proteinExistence type="predicted"/>
<evidence type="ECO:0000256" key="1">
    <source>
        <dbReference type="SAM" id="Phobius"/>
    </source>
</evidence>